<sequence>MQIIMIIAIVALMGMVVVSLVRGIIAFLQTTKVDLESNSDKVTELQLKQNRLMASRVKFQALAIVAVAVLLLISNR</sequence>
<keyword evidence="1" id="KW-0472">Membrane</keyword>
<name>A0A6I4TZV3_9SPHN</name>
<evidence type="ECO:0000313" key="2">
    <source>
        <dbReference type="EMBL" id="MXP00169.1"/>
    </source>
</evidence>
<keyword evidence="1" id="KW-0812">Transmembrane</keyword>
<dbReference type="Proteomes" id="UP000469430">
    <property type="component" value="Unassembled WGS sequence"/>
</dbReference>
<evidence type="ECO:0000313" key="3">
    <source>
        <dbReference type="Proteomes" id="UP000469430"/>
    </source>
</evidence>
<evidence type="ECO:0000256" key="1">
    <source>
        <dbReference type="SAM" id="Phobius"/>
    </source>
</evidence>
<feature type="transmembrane region" description="Helical" evidence="1">
    <location>
        <begin position="6"/>
        <end position="28"/>
    </location>
</feature>
<keyword evidence="1" id="KW-1133">Transmembrane helix</keyword>
<feature type="transmembrane region" description="Helical" evidence="1">
    <location>
        <begin position="57"/>
        <end position="74"/>
    </location>
</feature>
<comment type="caution">
    <text evidence="2">The sequence shown here is derived from an EMBL/GenBank/DDBJ whole genome shotgun (WGS) entry which is preliminary data.</text>
</comment>
<proteinExistence type="predicted"/>
<dbReference type="OrthoDB" id="7392120at2"/>
<dbReference type="EMBL" id="WTYJ01000003">
    <property type="protein sequence ID" value="MXP00169.1"/>
    <property type="molecule type" value="Genomic_DNA"/>
</dbReference>
<organism evidence="2 3">
    <name type="scientific">Croceibacterium xixiisoli</name>
    <dbReference type="NCBI Taxonomy" id="1476466"/>
    <lineage>
        <taxon>Bacteria</taxon>
        <taxon>Pseudomonadati</taxon>
        <taxon>Pseudomonadota</taxon>
        <taxon>Alphaproteobacteria</taxon>
        <taxon>Sphingomonadales</taxon>
        <taxon>Erythrobacteraceae</taxon>
        <taxon>Croceibacterium</taxon>
    </lineage>
</organism>
<reference evidence="2 3" key="1">
    <citation type="submission" date="2019-12" db="EMBL/GenBank/DDBJ databases">
        <title>Genomic-based taxomic classification of the family Erythrobacteraceae.</title>
        <authorList>
            <person name="Xu L."/>
        </authorList>
    </citation>
    <scope>NUCLEOTIDE SEQUENCE [LARGE SCALE GENOMIC DNA]</scope>
    <source>
        <strain evidence="2 3">S36</strain>
    </source>
</reference>
<accession>A0A6I4TZV3</accession>
<keyword evidence="3" id="KW-1185">Reference proteome</keyword>
<dbReference type="AlphaFoldDB" id="A0A6I4TZV3"/>
<protein>
    <submittedName>
        <fullName evidence="2">Uncharacterized protein</fullName>
    </submittedName>
</protein>
<gene>
    <name evidence="2" type="ORF">GRI97_14340</name>
</gene>